<accession>A0ABV9A2K5</accession>
<reference evidence="3" key="1">
    <citation type="journal article" date="2019" name="Int. J. Syst. Evol. Microbiol.">
        <title>The Global Catalogue of Microorganisms (GCM) 10K type strain sequencing project: providing services to taxonomists for standard genome sequencing and annotation.</title>
        <authorList>
            <consortium name="The Broad Institute Genomics Platform"/>
            <consortium name="The Broad Institute Genome Sequencing Center for Infectious Disease"/>
            <person name="Wu L."/>
            <person name="Ma J."/>
        </authorList>
    </citation>
    <scope>NUCLEOTIDE SEQUENCE [LARGE SCALE GENOMIC DNA]</scope>
    <source>
        <strain evidence="3">CGMCC 4.7357</strain>
    </source>
</reference>
<evidence type="ECO:0000313" key="2">
    <source>
        <dbReference type="EMBL" id="MFC4493915.1"/>
    </source>
</evidence>
<organism evidence="2 3">
    <name type="scientific">Streptomyces ovatisporus</name>
    <dbReference type="NCBI Taxonomy" id="1128682"/>
    <lineage>
        <taxon>Bacteria</taxon>
        <taxon>Bacillati</taxon>
        <taxon>Actinomycetota</taxon>
        <taxon>Actinomycetes</taxon>
        <taxon>Kitasatosporales</taxon>
        <taxon>Streptomycetaceae</taxon>
        <taxon>Streptomyces</taxon>
    </lineage>
</organism>
<protein>
    <submittedName>
        <fullName evidence="2">DUF6191 domain-containing protein</fullName>
    </submittedName>
</protein>
<feature type="region of interest" description="Disordered" evidence="1">
    <location>
        <begin position="56"/>
        <end position="79"/>
    </location>
</feature>
<name>A0ABV9A2K5_9ACTN</name>
<sequence length="79" mass="8570">MDIAGNVFLPGQQHVEQEKQRLEHTYVLEGTHQPGCGPVDLGSGKIVISLEDQHAVLPARPKTAEEAETDGPEDDDLPD</sequence>
<dbReference type="InterPro" id="IPR045684">
    <property type="entry name" value="DUF6191"/>
</dbReference>
<keyword evidence="3" id="KW-1185">Reference proteome</keyword>
<dbReference type="RefSeq" id="WP_386443954.1">
    <property type="nucleotide sequence ID" value="NZ_JBHSFH010000004.1"/>
</dbReference>
<comment type="caution">
    <text evidence="2">The sequence shown here is derived from an EMBL/GenBank/DDBJ whole genome shotgun (WGS) entry which is preliminary data.</text>
</comment>
<dbReference type="Pfam" id="PF19690">
    <property type="entry name" value="DUF6191"/>
    <property type="match status" value="1"/>
</dbReference>
<feature type="compositionally biased region" description="Acidic residues" evidence="1">
    <location>
        <begin position="66"/>
        <end position="79"/>
    </location>
</feature>
<evidence type="ECO:0000256" key="1">
    <source>
        <dbReference type="SAM" id="MobiDB-lite"/>
    </source>
</evidence>
<evidence type="ECO:0000313" key="3">
    <source>
        <dbReference type="Proteomes" id="UP001595997"/>
    </source>
</evidence>
<dbReference type="Proteomes" id="UP001595997">
    <property type="component" value="Unassembled WGS sequence"/>
</dbReference>
<proteinExistence type="predicted"/>
<gene>
    <name evidence="2" type="ORF">ACFPA8_07170</name>
</gene>
<dbReference type="EMBL" id="JBHSFH010000004">
    <property type="protein sequence ID" value="MFC4493915.1"/>
    <property type="molecule type" value="Genomic_DNA"/>
</dbReference>